<keyword evidence="2" id="KW-1185">Reference proteome</keyword>
<gene>
    <name evidence="1" type="ORF">GE061_018530</name>
</gene>
<sequence>MNIHIAYIFKDGTRLVGWNISLAASDNLLLASTDNKFLAASEKIEDGETAIYYKYITKHKKKCIVRGLKRHENDCAPNHRKIPKLTAKLRRNGTYLLLWNSYSLIRKSTRGEF</sequence>
<reference evidence="1" key="1">
    <citation type="journal article" date="2021" name="Mol. Ecol. Resour.">
        <title>Apolygus lucorum genome provides insights into omnivorousness and mesophyll feeding.</title>
        <authorList>
            <person name="Liu Y."/>
            <person name="Liu H."/>
            <person name="Wang H."/>
            <person name="Huang T."/>
            <person name="Liu B."/>
            <person name="Yang B."/>
            <person name="Yin L."/>
            <person name="Li B."/>
            <person name="Zhang Y."/>
            <person name="Zhang S."/>
            <person name="Jiang F."/>
            <person name="Zhang X."/>
            <person name="Ren Y."/>
            <person name="Wang B."/>
            <person name="Wang S."/>
            <person name="Lu Y."/>
            <person name="Wu K."/>
            <person name="Fan W."/>
            <person name="Wang G."/>
        </authorList>
    </citation>
    <scope>NUCLEOTIDE SEQUENCE</scope>
    <source>
        <strain evidence="1">12Hb</strain>
    </source>
</reference>
<proteinExistence type="predicted"/>
<comment type="caution">
    <text evidence="1">The sequence shown here is derived from an EMBL/GenBank/DDBJ whole genome shotgun (WGS) entry which is preliminary data.</text>
</comment>
<accession>A0A8S9XFH0</accession>
<dbReference type="EMBL" id="WIXP02000008">
    <property type="protein sequence ID" value="KAF6207289.1"/>
    <property type="molecule type" value="Genomic_DNA"/>
</dbReference>
<dbReference type="AlphaFoldDB" id="A0A8S9XFH0"/>
<name>A0A8S9XFH0_APOLU</name>
<organism evidence="1 2">
    <name type="scientific">Apolygus lucorum</name>
    <name type="common">Small green plant bug</name>
    <name type="synonym">Lygocoris lucorum</name>
    <dbReference type="NCBI Taxonomy" id="248454"/>
    <lineage>
        <taxon>Eukaryota</taxon>
        <taxon>Metazoa</taxon>
        <taxon>Ecdysozoa</taxon>
        <taxon>Arthropoda</taxon>
        <taxon>Hexapoda</taxon>
        <taxon>Insecta</taxon>
        <taxon>Pterygota</taxon>
        <taxon>Neoptera</taxon>
        <taxon>Paraneoptera</taxon>
        <taxon>Hemiptera</taxon>
        <taxon>Heteroptera</taxon>
        <taxon>Panheteroptera</taxon>
        <taxon>Cimicomorpha</taxon>
        <taxon>Miridae</taxon>
        <taxon>Mirini</taxon>
        <taxon>Apolygus</taxon>
    </lineage>
</organism>
<dbReference type="Proteomes" id="UP000466442">
    <property type="component" value="Unassembled WGS sequence"/>
</dbReference>
<evidence type="ECO:0000313" key="1">
    <source>
        <dbReference type="EMBL" id="KAF6207289.1"/>
    </source>
</evidence>
<evidence type="ECO:0000313" key="2">
    <source>
        <dbReference type="Proteomes" id="UP000466442"/>
    </source>
</evidence>
<protein>
    <submittedName>
        <fullName evidence="1">Uncharacterized protein</fullName>
    </submittedName>
</protein>